<evidence type="ECO:0000313" key="1">
    <source>
        <dbReference type="EMBL" id="KAH9309172.1"/>
    </source>
</evidence>
<feature type="non-terminal residue" evidence="1">
    <location>
        <position position="55"/>
    </location>
</feature>
<evidence type="ECO:0000313" key="2">
    <source>
        <dbReference type="Proteomes" id="UP000824469"/>
    </source>
</evidence>
<organism evidence="1 2">
    <name type="scientific">Taxus chinensis</name>
    <name type="common">Chinese yew</name>
    <name type="synonym">Taxus wallichiana var. chinensis</name>
    <dbReference type="NCBI Taxonomy" id="29808"/>
    <lineage>
        <taxon>Eukaryota</taxon>
        <taxon>Viridiplantae</taxon>
        <taxon>Streptophyta</taxon>
        <taxon>Embryophyta</taxon>
        <taxon>Tracheophyta</taxon>
        <taxon>Spermatophyta</taxon>
        <taxon>Pinopsida</taxon>
        <taxon>Pinidae</taxon>
        <taxon>Conifers II</taxon>
        <taxon>Cupressales</taxon>
        <taxon>Taxaceae</taxon>
        <taxon>Taxus</taxon>
    </lineage>
</organism>
<reference evidence="1 2" key="1">
    <citation type="journal article" date="2021" name="Nat. Plants">
        <title>The Taxus genome provides insights into paclitaxel biosynthesis.</title>
        <authorList>
            <person name="Xiong X."/>
            <person name="Gou J."/>
            <person name="Liao Q."/>
            <person name="Li Y."/>
            <person name="Zhou Q."/>
            <person name="Bi G."/>
            <person name="Li C."/>
            <person name="Du R."/>
            <person name="Wang X."/>
            <person name="Sun T."/>
            <person name="Guo L."/>
            <person name="Liang H."/>
            <person name="Lu P."/>
            <person name="Wu Y."/>
            <person name="Zhang Z."/>
            <person name="Ro D.K."/>
            <person name="Shang Y."/>
            <person name="Huang S."/>
            <person name="Yan J."/>
        </authorList>
    </citation>
    <scope>NUCLEOTIDE SEQUENCE [LARGE SCALE GENOMIC DNA]</scope>
    <source>
        <strain evidence="1">Ta-2019</strain>
    </source>
</reference>
<dbReference type="EMBL" id="JAHRHJ020000007">
    <property type="protein sequence ID" value="KAH9309172.1"/>
    <property type="molecule type" value="Genomic_DNA"/>
</dbReference>
<proteinExistence type="predicted"/>
<accession>A0AA38L521</accession>
<name>A0AA38L521_TAXCH</name>
<protein>
    <submittedName>
        <fullName evidence="1">Uncharacterized protein</fullName>
    </submittedName>
</protein>
<gene>
    <name evidence="1" type="ORF">KI387_037083</name>
</gene>
<sequence>MISDDDEDNNLDFNQTEGTHELMDTAYEKACVYHEPIKIKKVNTGIDTEPKEAII</sequence>
<dbReference type="AlphaFoldDB" id="A0AA38L521"/>
<keyword evidence="2" id="KW-1185">Reference proteome</keyword>
<comment type="caution">
    <text evidence="1">The sequence shown here is derived from an EMBL/GenBank/DDBJ whole genome shotgun (WGS) entry which is preliminary data.</text>
</comment>
<dbReference type="Proteomes" id="UP000824469">
    <property type="component" value="Unassembled WGS sequence"/>
</dbReference>